<evidence type="ECO:0000313" key="12">
    <source>
        <dbReference type="Proteomes" id="UP000218796"/>
    </source>
</evidence>
<comment type="pathway">
    <text evidence="1 9">Porphyrin-containing compound metabolism; protoporphyrin-IX biosynthesis; coproporphyrinogen-III from 5-aminolevulinate: step 3/4.</text>
</comment>
<comment type="caution">
    <text evidence="11">The sequence shown here is derived from an EMBL/GenBank/DDBJ whole genome shotgun (WGS) entry which is preliminary data.</text>
</comment>
<dbReference type="AlphaFoldDB" id="A0A2A2M9F1"/>
<name>A0A2A2M9F1_9GAMM</name>
<evidence type="ECO:0000256" key="6">
    <source>
        <dbReference type="ARBA" id="ARBA00037589"/>
    </source>
</evidence>
<keyword evidence="4 9" id="KW-0456">Lyase</keyword>
<gene>
    <name evidence="11" type="ORF">CJD50_18930</name>
</gene>
<evidence type="ECO:0000256" key="5">
    <source>
        <dbReference type="ARBA" id="ARBA00023244"/>
    </source>
</evidence>
<keyword evidence="12" id="KW-1185">Reference proteome</keyword>
<dbReference type="GO" id="GO:0006780">
    <property type="term" value="P:uroporphyrinogen III biosynthetic process"/>
    <property type="evidence" value="ECO:0007669"/>
    <property type="project" value="UniProtKB-UniRule"/>
</dbReference>
<accession>A0A2A2M9F1</accession>
<evidence type="ECO:0000313" key="11">
    <source>
        <dbReference type="EMBL" id="PAV94819.1"/>
    </source>
</evidence>
<dbReference type="SUPFAM" id="SSF69618">
    <property type="entry name" value="HemD-like"/>
    <property type="match status" value="1"/>
</dbReference>
<dbReference type="RefSeq" id="WP_039189822.1">
    <property type="nucleotide sequence ID" value="NZ_CALECD010000031.1"/>
</dbReference>
<evidence type="ECO:0000259" key="10">
    <source>
        <dbReference type="Pfam" id="PF02602"/>
    </source>
</evidence>
<dbReference type="Gene3D" id="3.40.50.10090">
    <property type="match status" value="2"/>
</dbReference>
<dbReference type="NCBIfam" id="NF004582">
    <property type="entry name" value="PRK05928.1-1"/>
    <property type="match status" value="1"/>
</dbReference>
<feature type="domain" description="Tetrapyrrole biosynthesis uroporphyrinogen III synthase" evidence="10">
    <location>
        <begin position="14"/>
        <end position="242"/>
    </location>
</feature>
<dbReference type="GO" id="GO:0004852">
    <property type="term" value="F:uroporphyrinogen-III synthase activity"/>
    <property type="evidence" value="ECO:0007669"/>
    <property type="project" value="UniProtKB-UniRule"/>
</dbReference>
<reference evidence="11 12" key="1">
    <citation type="submission" date="2017-08" db="EMBL/GenBank/DDBJ databases">
        <title>Draft Genome Sequence of Hafnia alvei CITHA-6 Isolated from Raw Bovine Milk.</title>
        <authorList>
            <person name="Culligan E.P."/>
            <person name="Mcsweeney A."/>
            <person name="O'Doherty C."/>
            <person name="Gleeson E."/>
            <person name="O'Riordan D."/>
            <person name="Sleator R.D."/>
        </authorList>
    </citation>
    <scope>NUCLEOTIDE SEQUENCE [LARGE SCALE GENOMIC DNA]</scope>
    <source>
        <strain evidence="11 12">CITHA-6</strain>
    </source>
</reference>
<dbReference type="GO" id="GO:0006782">
    <property type="term" value="P:protoporphyrinogen IX biosynthetic process"/>
    <property type="evidence" value="ECO:0007669"/>
    <property type="project" value="UniProtKB-UniRule"/>
</dbReference>
<dbReference type="EC" id="4.2.1.75" evidence="3 9"/>
<dbReference type="EMBL" id="NQMS01000010">
    <property type="protein sequence ID" value="PAV94819.1"/>
    <property type="molecule type" value="Genomic_DNA"/>
</dbReference>
<evidence type="ECO:0000256" key="4">
    <source>
        <dbReference type="ARBA" id="ARBA00023239"/>
    </source>
</evidence>
<keyword evidence="5 9" id="KW-0627">Porphyrin biosynthesis</keyword>
<dbReference type="Proteomes" id="UP000218796">
    <property type="component" value="Unassembled WGS sequence"/>
</dbReference>
<evidence type="ECO:0000256" key="8">
    <source>
        <dbReference type="ARBA" id="ARBA00048617"/>
    </source>
</evidence>
<dbReference type="InterPro" id="IPR036108">
    <property type="entry name" value="4pyrrol_syn_uPrphyn_synt_sf"/>
</dbReference>
<evidence type="ECO:0000256" key="3">
    <source>
        <dbReference type="ARBA" id="ARBA00013109"/>
    </source>
</evidence>
<evidence type="ECO:0000256" key="7">
    <source>
        <dbReference type="ARBA" id="ARBA00040167"/>
    </source>
</evidence>
<dbReference type="InterPro" id="IPR039793">
    <property type="entry name" value="UROS/Hem4"/>
</dbReference>
<dbReference type="OrthoDB" id="9787650at2"/>
<dbReference type="PANTHER" id="PTHR38042">
    <property type="entry name" value="UROPORPHYRINOGEN-III SYNTHASE, CHLOROPLASTIC"/>
    <property type="match status" value="1"/>
</dbReference>
<dbReference type="InterPro" id="IPR003754">
    <property type="entry name" value="4pyrrol_synth_uPrphyn_synth"/>
</dbReference>
<dbReference type="Pfam" id="PF02602">
    <property type="entry name" value="HEM4"/>
    <property type="match status" value="1"/>
</dbReference>
<evidence type="ECO:0000256" key="2">
    <source>
        <dbReference type="ARBA" id="ARBA00008133"/>
    </source>
</evidence>
<evidence type="ECO:0000256" key="1">
    <source>
        <dbReference type="ARBA" id="ARBA00004772"/>
    </source>
</evidence>
<comment type="catalytic activity">
    <reaction evidence="8 9">
        <text>hydroxymethylbilane = uroporphyrinogen III + H2O</text>
        <dbReference type="Rhea" id="RHEA:18965"/>
        <dbReference type="ChEBI" id="CHEBI:15377"/>
        <dbReference type="ChEBI" id="CHEBI:57308"/>
        <dbReference type="ChEBI" id="CHEBI:57845"/>
        <dbReference type="EC" id="4.2.1.75"/>
    </reaction>
</comment>
<dbReference type="PANTHER" id="PTHR38042:SF1">
    <property type="entry name" value="UROPORPHYRINOGEN-III SYNTHASE, CHLOROPLASTIC"/>
    <property type="match status" value="1"/>
</dbReference>
<organism evidence="11 12">
    <name type="scientific">Hafnia paralvei</name>
    <dbReference type="NCBI Taxonomy" id="546367"/>
    <lineage>
        <taxon>Bacteria</taxon>
        <taxon>Pseudomonadati</taxon>
        <taxon>Pseudomonadota</taxon>
        <taxon>Gammaproteobacteria</taxon>
        <taxon>Enterobacterales</taxon>
        <taxon>Hafniaceae</taxon>
        <taxon>Hafnia</taxon>
    </lineage>
</organism>
<comment type="function">
    <text evidence="6 9">Catalyzes cyclization of the linear tetrapyrrole, hydroxymethylbilane, to the macrocyclic uroporphyrinogen III.</text>
</comment>
<sequence>MSILVTRPSPAGEALVSRLRTLGRAAYHVPLIDFTPGSGLTTLPTQLQRLASGDLVFALSQHAVRYAHPYLQRNGMTWPRELSYFAIGRPTALRLHTASGLPVGYPRPPETSESLLLLPELRDIAGKRALILRGNGGRELLAETLTQRGVNVTLCECYQRCAIHYNGAEQSAHWQRQGISTLVVTSGEMLQQLYDLVPDYDRIMWLLHCRLIVVSERLATLAQALGWKDIQVAESADNDALIRALQ</sequence>
<dbReference type="UniPathway" id="UPA00251">
    <property type="reaction ID" value="UER00320"/>
</dbReference>
<dbReference type="GeneID" id="69636541"/>
<dbReference type="KEGG" id="hpar:AL518_03815"/>
<protein>
    <recommendedName>
        <fullName evidence="7 9">Uroporphyrinogen-III synthase</fullName>
        <ecNumber evidence="3 9">4.2.1.75</ecNumber>
    </recommendedName>
</protein>
<comment type="similarity">
    <text evidence="2 9">Belongs to the uroporphyrinogen-III synthase family.</text>
</comment>
<proteinExistence type="inferred from homology"/>
<dbReference type="CDD" id="cd06578">
    <property type="entry name" value="HemD"/>
    <property type="match status" value="1"/>
</dbReference>
<evidence type="ECO:0000256" key="9">
    <source>
        <dbReference type="RuleBase" id="RU366031"/>
    </source>
</evidence>